<organism evidence="1 2">
    <name type="scientific">Gossypium trilobum</name>
    <dbReference type="NCBI Taxonomy" id="34281"/>
    <lineage>
        <taxon>Eukaryota</taxon>
        <taxon>Viridiplantae</taxon>
        <taxon>Streptophyta</taxon>
        <taxon>Embryophyta</taxon>
        <taxon>Tracheophyta</taxon>
        <taxon>Spermatophyta</taxon>
        <taxon>Magnoliopsida</taxon>
        <taxon>eudicotyledons</taxon>
        <taxon>Gunneridae</taxon>
        <taxon>Pentapetalae</taxon>
        <taxon>rosids</taxon>
        <taxon>malvids</taxon>
        <taxon>Malvales</taxon>
        <taxon>Malvaceae</taxon>
        <taxon>Malvoideae</taxon>
        <taxon>Gossypium</taxon>
    </lineage>
</organism>
<dbReference type="AlphaFoldDB" id="A0A7J9F3B2"/>
<dbReference type="EMBL" id="JABEZW010000011">
    <property type="protein sequence ID" value="MBA0779792.1"/>
    <property type="molecule type" value="Genomic_DNA"/>
</dbReference>
<reference evidence="1 2" key="1">
    <citation type="journal article" date="2019" name="Genome Biol. Evol.">
        <title>Insights into the evolution of the New World diploid cottons (Gossypium, subgenus Houzingenia) based on genome sequencing.</title>
        <authorList>
            <person name="Grover C.E."/>
            <person name="Arick M.A. 2nd"/>
            <person name="Thrash A."/>
            <person name="Conover J.L."/>
            <person name="Sanders W.S."/>
            <person name="Peterson D.G."/>
            <person name="Frelichowski J.E."/>
            <person name="Scheffler J.A."/>
            <person name="Scheffler B.E."/>
            <person name="Wendel J.F."/>
        </authorList>
    </citation>
    <scope>NUCLEOTIDE SEQUENCE [LARGE SCALE GENOMIC DNA]</scope>
    <source>
        <strain evidence="1">8</strain>
        <tissue evidence="1">Leaf</tissue>
    </source>
</reference>
<proteinExistence type="predicted"/>
<name>A0A7J9F3B2_9ROSI</name>
<evidence type="ECO:0000313" key="1">
    <source>
        <dbReference type="EMBL" id="MBA0779792.1"/>
    </source>
</evidence>
<keyword evidence="2" id="KW-1185">Reference proteome</keyword>
<evidence type="ECO:0000313" key="2">
    <source>
        <dbReference type="Proteomes" id="UP000593568"/>
    </source>
</evidence>
<protein>
    <submittedName>
        <fullName evidence="1">Uncharacterized protein</fullName>
    </submittedName>
</protein>
<gene>
    <name evidence="1" type="ORF">Gotri_003997</name>
</gene>
<dbReference type="Proteomes" id="UP000593568">
    <property type="component" value="Unassembled WGS sequence"/>
</dbReference>
<accession>A0A7J9F3B2</accession>
<comment type="caution">
    <text evidence="1">The sequence shown here is derived from an EMBL/GenBank/DDBJ whole genome shotgun (WGS) entry which is preliminary data.</text>
</comment>
<sequence length="36" mass="4270">MRSKVTCLEKKIKLYKDKMSRDNKLIVAYKLLLIVS</sequence>